<sequence length="78" mass="9160">MNQATIDGRTTQLRKPSWLYPNNGYNLGDSFHQNPERKRQAGWGKRNYFTAEDDNDDILLHHIYGSHGDLAHNWFDDQ</sequence>
<accession>A0A813PPM3</accession>
<keyword evidence="5" id="KW-1185">Reference proteome</keyword>
<dbReference type="EMBL" id="CAJNOL010000006">
    <property type="protein sequence ID" value="CAF0732859.1"/>
    <property type="molecule type" value="Genomic_DNA"/>
</dbReference>
<proteinExistence type="predicted"/>
<gene>
    <name evidence="3" type="ORF">JBS370_LOCUS247</name>
    <name evidence="1" type="ORF">JXQ802_LOCUS626</name>
    <name evidence="2" type="ORF">ZHD862_LOCUS73</name>
</gene>
<dbReference type="Proteomes" id="UP000663864">
    <property type="component" value="Unassembled WGS sequence"/>
</dbReference>
<reference evidence="2" key="1">
    <citation type="submission" date="2021-02" db="EMBL/GenBank/DDBJ databases">
        <authorList>
            <person name="Nowell W R."/>
        </authorList>
    </citation>
    <scope>NUCLEOTIDE SEQUENCE</scope>
</reference>
<dbReference type="Proteomes" id="UP000663870">
    <property type="component" value="Unassembled WGS sequence"/>
</dbReference>
<evidence type="ECO:0000313" key="3">
    <source>
        <dbReference type="EMBL" id="CAF3528513.1"/>
    </source>
</evidence>
<comment type="caution">
    <text evidence="2">The sequence shown here is derived from an EMBL/GenBank/DDBJ whole genome shotgun (WGS) entry which is preliminary data.</text>
</comment>
<dbReference type="AlphaFoldDB" id="A0A813PPM3"/>
<evidence type="ECO:0000313" key="2">
    <source>
        <dbReference type="EMBL" id="CAF0755903.1"/>
    </source>
</evidence>
<name>A0A813PPM3_9BILA</name>
<dbReference type="EMBL" id="CAJNOT010000001">
    <property type="protein sequence ID" value="CAF0755903.1"/>
    <property type="molecule type" value="Genomic_DNA"/>
</dbReference>
<protein>
    <submittedName>
        <fullName evidence="2">Uncharacterized protein</fullName>
    </submittedName>
</protein>
<evidence type="ECO:0000313" key="5">
    <source>
        <dbReference type="Proteomes" id="UP000663870"/>
    </source>
</evidence>
<evidence type="ECO:0000313" key="4">
    <source>
        <dbReference type="Proteomes" id="UP000663864"/>
    </source>
</evidence>
<dbReference type="Proteomes" id="UP000663836">
    <property type="component" value="Unassembled WGS sequence"/>
</dbReference>
<dbReference type="EMBL" id="CAJOBD010000006">
    <property type="protein sequence ID" value="CAF3528513.1"/>
    <property type="molecule type" value="Genomic_DNA"/>
</dbReference>
<evidence type="ECO:0000313" key="1">
    <source>
        <dbReference type="EMBL" id="CAF0732859.1"/>
    </source>
</evidence>
<organism evidence="2 4">
    <name type="scientific">Rotaria sordida</name>
    <dbReference type="NCBI Taxonomy" id="392033"/>
    <lineage>
        <taxon>Eukaryota</taxon>
        <taxon>Metazoa</taxon>
        <taxon>Spiralia</taxon>
        <taxon>Gnathifera</taxon>
        <taxon>Rotifera</taxon>
        <taxon>Eurotatoria</taxon>
        <taxon>Bdelloidea</taxon>
        <taxon>Philodinida</taxon>
        <taxon>Philodinidae</taxon>
        <taxon>Rotaria</taxon>
    </lineage>
</organism>